<keyword evidence="14" id="KW-1185">Reference proteome</keyword>
<keyword evidence="4 10" id="KW-0378">Hydrolase</keyword>
<keyword evidence="13" id="KW-0808">Transferase</keyword>
<dbReference type="PANTHER" id="PTHR42701:SF1">
    <property type="entry name" value="IMIDAZOLE GLYCEROL PHOSPHATE SYNTHASE SUBUNIT HISH"/>
    <property type="match status" value="1"/>
</dbReference>
<evidence type="ECO:0000256" key="7">
    <source>
        <dbReference type="ARBA" id="ARBA00023239"/>
    </source>
</evidence>
<feature type="active site" evidence="10 11">
    <location>
        <position position="186"/>
    </location>
</feature>
<keyword evidence="7 10" id="KW-0456">Lyase</keyword>
<comment type="pathway">
    <text evidence="1 10">Amino-acid biosynthesis; L-histidine biosynthesis; L-histidine from 5-phospho-alpha-D-ribose 1-diphosphate: step 5/9.</text>
</comment>
<dbReference type="GO" id="GO:0000105">
    <property type="term" value="P:L-histidine biosynthetic process"/>
    <property type="evidence" value="ECO:0007669"/>
    <property type="project" value="UniProtKB-UniRule"/>
</dbReference>
<evidence type="ECO:0000256" key="11">
    <source>
        <dbReference type="PIRSR" id="PIRSR000495-1"/>
    </source>
</evidence>
<dbReference type="GO" id="GO:0000107">
    <property type="term" value="F:imidazoleglycerol-phosphate synthase activity"/>
    <property type="evidence" value="ECO:0007669"/>
    <property type="project" value="UniProtKB-UniRule"/>
</dbReference>
<dbReference type="Proteomes" id="UP000503264">
    <property type="component" value="Chromosome"/>
</dbReference>
<keyword evidence="6 10" id="KW-0368">Histidine biosynthesis</keyword>
<evidence type="ECO:0000256" key="8">
    <source>
        <dbReference type="ARBA" id="ARBA00047838"/>
    </source>
</evidence>
<evidence type="ECO:0000256" key="3">
    <source>
        <dbReference type="ARBA" id="ARBA00022605"/>
    </source>
</evidence>
<evidence type="ECO:0000256" key="4">
    <source>
        <dbReference type="ARBA" id="ARBA00022801"/>
    </source>
</evidence>
<proteinExistence type="inferred from homology"/>
<dbReference type="RefSeq" id="WP_171993632.1">
    <property type="nucleotide sequence ID" value="NZ_CP012542.1"/>
</dbReference>
<dbReference type="InterPro" id="IPR029062">
    <property type="entry name" value="Class_I_gatase-like"/>
</dbReference>
<evidence type="ECO:0000256" key="10">
    <source>
        <dbReference type="HAMAP-Rule" id="MF_00278"/>
    </source>
</evidence>
<keyword evidence="5 10" id="KW-0315">Glutamine amidotransferase</keyword>
<dbReference type="InterPro" id="IPR010139">
    <property type="entry name" value="Imidazole-glycPsynth_HisH"/>
</dbReference>
<dbReference type="GO" id="GO:0016829">
    <property type="term" value="F:lyase activity"/>
    <property type="evidence" value="ECO:0007669"/>
    <property type="project" value="UniProtKB-KW"/>
</dbReference>
<feature type="active site" evidence="10 11">
    <location>
        <position position="188"/>
    </location>
</feature>
<dbReference type="EMBL" id="CP012542">
    <property type="protein sequence ID" value="QCD44525.1"/>
    <property type="molecule type" value="Genomic_DNA"/>
</dbReference>
<comment type="subcellular location">
    <subcellularLocation>
        <location evidence="10">Cytoplasm</location>
    </subcellularLocation>
</comment>
<evidence type="ECO:0000256" key="5">
    <source>
        <dbReference type="ARBA" id="ARBA00022962"/>
    </source>
</evidence>
<gene>
    <name evidence="10 13" type="primary">hisH</name>
    <name evidence="13" type="ORF">CMUC_0728</name>
</gene>
<dbReference type="AlphaFoldDB" id="A0A6G5QFR2"/>
<dbReference type="Gene3D" id="3.40.50.880">
    <property type="match status" value="1"/>
</dbReference>
<dbReference type="PANTHER" id="PTHR42701">
    <property type="entry name" value="IMIDAZOLE GLYCEROL PHOSPHATE SYNTHASE SUBUNIT HISH"/>
    <property type="match status" value="1"/>
</dbReference>
<dbReference type="NCBIfam" id="TIGR01855">
    <property type="entry name" value="IMP_synth_hisH"/>
    <property type="match status" value="1"/>
</dbReference>
<dbReference type="HAMAP" id="MF_00278">
    <property type="entry name" value="HisH"/>
    <property type="match status" value="1"/>
</dbReference>
<dbReference type="EC" id="3.5.1.2" evidence="10"/>
<dbReference type="GO" id="GO:0005737">
    <property type="term" value="C:cytoplasm"/>
    <property type="evidence" value="ECO:0007669"/>
    <property type="project" value="UniProtKB-SubCell"/>
</dbReference>
<comment type="catalytic activity">
    <reaction evidence="8 10">
        <text>5-[(5-phospho-1-deoxy-D-ribulos-1-ylimino)methylamino]-1-(5-phospho-beta-D-ribosyl)imidazole-4-carboxamide + L-glutamine = D-erythro-1-(imidazol-4-yl)glycerol 3-phosphate + 5-amino-1-(5-phospho-beta-D-ribosyl)imidazole-4-carboxamide + L-glutamate + H(+)</text>
        <dbReference type="Rhea" id="RHEA:24793"/>
        <dbReference type="ChEBI" id="CHEBI:15378"/>
        <dbReference type="ChEBI" id="CHEBI:29985"/>
        <dbReference type="ChEBI" id="CHEBI:58278"/>
        <dbReference type="ChEBI" id="CHEBI:58359"/>
        <dbReference type="ChEBI" id="CHEBI:58475"/>
        <dbReference type="ChEBI" id="CHEBI:58525"/>
        <dbReference type="EC" id="4.3.2.10"/>
    </reaction>
</comment>
<reference evidence="13 14" key="1">
    <citation type="submission" date="2016-07" db="EMBL/GenBank/DDBJ databases">
        <title>Comparative genomics of the Campylobacter concisus group.</title>
        <authorList>
            <person name="Miller W.G."/>
            <person name="Yee E."/>
            <person name="Chapman M.H."/>
            <person name="Huynh S."/>
            <person name="Bono J.L."/>
            <person name="On S.L.W."/>
            <person name="StLeger J."/>
            <person name="Foster G."/>
            <person name="Parker C.T."/>
        </authorList>
    </citation>
    <scope>NUCLEOTIDE SEQUENCE [LARGE SCALE GENOMIC DNA]</scope>
    <source>
        <strain evidence="13 14">CCUG 21559</strain>
    </source>
</reference>
<comment type="catalytic activity">
    <reaction evidence="9 10">
        <text>L-glutamine + H2O = L-glutamate + NH4(+)</text>
        <dbReference type="Rhea" id="RHEA:15889"/>
        <dbReference type="ChEBI" id="CHEBI:15377"/>
        <dbReference type="ChEBI" id="CHEBI:28938"/>
        <dbReference type="ChEBI" id="CHEBI:29985"/>
        <dbReference type="ChEBI" id="CHEBI:58359"/>
        <dbReference type="EC" id="3.5.1.2"/>
    </reaction>
</comment>
<evidence type="ECO:0000256" key="9">
    <source>
        <dbReference type="ARBA" id="ARBA00049534"/>
    </source>
</evidence>
<protein>
    <recommendedName>
        <fullName evidence="10">Imidazole glycerol phosphate synthase subunit HisH</fullName>
        <ecNumber evidence="10">4.3.2.10</ecNumber>
    </recommendedName>
    <alternativeName>
        <fullName evidence="10">IGP synthase glutaminase subunit</fullName>
        <ecNumber evidence="10">3.5.1.2</ecNumber>
    </alternativeName>
    <alternativeName>
        <fullName evidence="10">IGP synthase subunit HisH</fullName>
    </alternativeName>
    <alternativeName>
        <fullName evidence="10">ImGP synthase subunit HisH</fullName>
        <shortName evidence="10">IGPS subunit HisH</shortName>
    </alternativeName>
</protein>
<dbReference type="GO" id="GO:0004359">
    <property type="term" value="F:glutaminase activity"/>
    <property type="evidence" value="ECO:0007669"/>
    <property type="project" value="UniProtKB-EC"/>
</dbReference>
<dbReference type="PIRSF" id="PIRSF000495">
    <property type="entry name" value="Amidotransf_hisH"/>
    <property type="match status" value="1"/>
</dbReference>
<dbReference type="UniPathway" id="UPA00031">
    <property type="reaction ID" value="UER00010"/>
</dbReference>
<name>A0A6G5QFR2_9BACT</name>
<comment type="function">
    <text evidence="10">IGPS catalyzes the conversion of PRFAR and glutamine to IGP, AICAR and glutamate. The HisH subunit catalyzes the hydrolysis of glutamine to glutamate and ammonia as part of the synthesis of IGP and AICAR. The resulting ammonia molecule is channeled to the active site of HisF.</text>
</comment>
<feature type="domain" description="Glutamine amidotransferase" evidence="12">
    <location>
        <begin position="4"/>
        <end position="201"/>
    </location>
</feature>
<keyword evidence="10" id="KW-0963">Cytoplasm</keyword>
<dbReference type="EC" id="4.3.2.10" evidence="10"/>
<evidence type="ECO:0000313" key="14">
    <source>
        <dbReference type="Proteomes" id="UP000503264"/>
    </source>
</evidence>
<keyword evidence="13" id="KW-0328">Glycosyltransferase</keyword>
<accession>A0A6G5QFR2</accession>
<feature type="active site" description="Nucleophile" evidence="10 11">
    <location>
        <position position="79"/>
    </location>
</feature>
<evidence type="ECO:0000256" key="2">
    <source>
        <dbReference type="ARBA" id="ARBA00011152"/>
    </source>
</evidence>
<dbReference type="PROSITE" id="PS51273">
    <property type="entry name" value="GATASE_TYPE_1"/>
    <property type="match status" value="1"/>
</dbReference>
<evidence type="ECO:0000313" key="13">
    <source>
        <dbReference type="EMBL" id="QCD44525.1"/>
    </source>
</evidence>
<evidence type="ECO:0000256" key="6">
    <source>
        <dbReference type="ARBA" id="ARBA00023102"/>
    </source>
</evidence>
<dbReference type="SUPFAM" id="SSF52317">
    <property type="entry name" value="Class I glutamine amidotransferase-like"/>
    <property type="match status" value="1"/>
</dbReference>
<dbReference type="InterPro" id="IPR017926">
    <property type="entry name" value="GATASE"/>
</dbReference>
<organism evidence="13 14">
    <name type="scientific">Campylobacter mucosalis CCUG 21559</name>
    <dbReference type="NCBI Taxonomy" id="1032067"/>
    <lineage>
        <taxon>Bacteria</taxon>
        <taxon>Pseudomonadati</taxon>
        <taxon>Campylobacterota</taxon>
        <taxon>Epsilonproteobacteria</taxon>
        <taxon>Campylobacterales</taxon>
        <taxon>Campylobacteraceae</taxon>
        <taxon>Campylobacter</taxon>
    </lineage>
</organism>
<keyword evidence="3 10" id="KW-0028">Amino-acid biosynthesis</keyword>
<dbReference type="CDD" id="cd01748">
    <property type="entry name" value="GATase1_IGP_Synthase"/>
    <property type="match status" value="1"/>
</dbReference>
<sequence length="204" mass="22661">MIAIIDYGAGNIQSVINAFEILGKKAVLVSHSDELKNYDKVLLPGVGAFGEAINRLKQKNLDLAILEFIKSGKPFLGICLGMQLLFEKSYEFGENHGLGVIKGSVVKFDETKFHTPLKIPHVGWNVINFTKQTPINNGLKTSEFLYFVHSFHAICDDKSDILGVSEYGYDFVSAVAKDNVFGFQPHPEKSHDVGLKILKNFTEL</sequence>
<evidence type="ECO:0000256" key="1">
    <source>
        <dbReference type="ARBA" id="ARBA00005091"/>
    </source>
</evidence>
<comment type="subunit">
    <text evidence="2 10">Heterodimer of HisH and HisF.</text>
</comment>
<dbReference type="Pfam" id="PF00117">
    <property type="entry name" value="GATase"/>
    <property type="match status" value="1"/>
</dbReference>
<evidence type="ECO:0000259" key="12">
    <source>
        <dbReference type="Pfam" id="PF00117"/>
    </source>
</evidence>